<comment type="caution">
    <text evidence="2">The sequence shown here is derived from an EMBL/GenBank/DDBJ whole genome shotgun (WGS) entry which is preliminary data.</text>
</comment>
<evidence type="ECO:0000313" key="2">
    <source>
        <dbReference type="EMBL" id="MED6126410.1"/>
    </source>
</evidence>
<evidence type="ECO:0000313" key="3">
    <source>
        <dbReference type="Proteomes" id="UP001341840"/>
    </source>
</evidence>
<accession>A0ABU6RR43</accession>
<feature type="compositionally biased region" description="Acidic residues" evidence="1">
    <location>
        <begin position="39"/>
        <end position="65"/>
    </location>
</feature>
<protein>
    <submittedName>
        <fullName evidence="2">Uncharacterized protein</fullName>
    </submittedName>
</protein>
<feature type="compositionally biased region" description="Acidic residues" evidence="1">
    <location>
        <begin position="79"/>
        <end position="97"/>
    </location>
</feature>
<feature type="region of interest" description="Disordered" evidence="1">
    <location>
        <begin position="194"/>
        <end position="219"/>
    </location>
</feature>
<organism evidence="2 3">
    <name type="scientific">Stylosanthes scabra</name>
    <dbReference type="NCBI Taxonomy" id="79078"/>
    <lineage>
        <taxon>Eukaryota</taxon>
        <taxon>Viridiplantae</taxon>
        <taxon>Streptophyta</taxon>
        <taxon>Embryophyta</taxon>
        <taxon>Tracheophyta</taxon>
        <taxon>Spermatophyta</taxon>
        <taxon>Magnoliopsida</taxon>
        <taxon>eudicotyledons</taxon>
        <taxon>Gunneridae</taxon>
        <taxon>Pentapetalae</taxon>
        <taxon>rosids</taxon>
        <taxon>fabids</taxon>
        <taxon>Fabales</taxon>
        <taxon>Fabaceae</taxon>
        <taxon>Papilionoideae</taxon>
        <taxon>50 kb inversion clade</taxon>
        <taxon>dalbergioids sensu lato</taxon>
        <taxon>Dalbergieae</taxon>
        <taxon>Pterocarpus clade</taxon>
        <taxon>Stylosanthes</taxon>
    </lineage>
</organism>
<feature type="region of interest" description="Disordered" evidence="1">
    <location>
        <begin position="1"/>
        <end position="99"/>
    </location>
</feature>
<evidence type="ECO:0000256" key="1">
    <source>
        <dbReference type="SAM" id="MobiDB-lite"/>
    </source>
</evidence>
<dbReference type="EMBL" id="JASCZI010031282">
    <property type="protein sequence ID" value="MED6126410.1"/>
    <property type="molecule type" value="Genomic_DNA"/>
</dbReference>
<gene>
    <name evidence="2" type="ORF">PIB30_078210</name>
</gene>
<proteinExistence type="predicted"/>
<name>A0ABU6RR43_9FABA</name>
<reference evidence="2 3" key="1">
    <citation type="journal article" date="2023" name="Plants (Basel)">
        <title>Bridging the Gap: Combining Genomics and Transcriptomics Approaches to Understand Stylosanthes scabra, an Orphan Legume from the Brazilian Caatinga.</title>
        <authorList>
            <person name="Ferreira-Neto J.R.C."/>
            <person name="da Silva M.D."/>
            <person name="Binneck E."/>
            <person name="de Melo N.F."/>
            <person name="da Silva R.H."/>
            <person name="de Melo A.L.T.M."/>
            <person name="Pandolfi V."/>
            <person name="Bustamante F.O."/>
            <person name="Brasileiro-Vidal A.C."/>
            <person name="Benko-Iseppon A.M."/>
        </authorList>
    </citation>
    <scope>NUCLEOTIDE SEQUENCE [LARGE SCALE GENOMIC DNA]</scope>
    <source>
        <tissue evidence="2">Leaves</tissue>
    </source>
</reference>
<dbReference type="Proteomes" id="UP001341840">
    <property type="component" value="Unassembled WGS sequence"/>
</dbReference>
<sequence length="219" mass="24477">MVVNSQPPFGSNPLSSQPPPNPKGGINVVQTTSNKDAIIDEEEDDEEEEDEEEEEEEDEEDDEWLYELLAKLAGVESDSKDEYEDTEDEDTAEEDKVEEMTEIIKEATEKEESSLDKEEEFFITTVYEGNEENQKTFLRSVLILDPIFVMPLELYKVLDLGPLKKTIDTFHLANTSTVSMVGIAEDVIVKMAHKGPSPSAKGKAKVYGPTTRASPRLAA</sequence>
<keyword evidence="3" id="KW-1185">Reference proteome</keyword>